<feature type="region of interest" description="Disordered" evidence="1">
    <location>
        <begin position="1"/>
        <end position="32"/>
    </location>
</feature>
<reference evidence="2" key="1">
    <citation type="submission" date="2020-05" db="EMBL/GenBank/DDBJ databases">
        <authorList>
            <person name="Chiriac C."/>
            <person name="Salcher M."/>
            <person name="Ghai R."/>
            <person name="Kavagutti S V."/>
        </authorList>
    </citation>
    <scope>NUCLEOTIDE SEQUENCE</scope>
</reference>
<protein>
    <submittedName>
        <fullName evidence="2">Unannotated protein</fullName>
    </submittedName>
</protein>
<gene>
    <name evidence="2" type="ORF">UFOPK3564_02734</name>
</gene>
<evidence type="ECO:0000256" key="1">
    <source>
        <dbReference type="SAM" id="MobiDB-lite"/>
    </source>
</evidence>
<sequence>MTPTAAMIGACRARSRSRNPRPSTTPTTSGVFEDSAASRSWFSAGWPPTLVPGGSSARRRSTVRPSAGSDASAFGITGTTAIPSAPFIVGITRAIPRSAPAAFATAVAPPVVVTSCS</sequence>
<organism evidence="2">
    <name type="scientific">freshwater metagenome</name>
    <dbReference type="NCBI Taxonomy" id="449393"/>
    <lineage>
        <taxon>unclassified sequences</taxon>
        <taxon>metagenomes</taxon>
        <taxon>ecological metagenomes</taxon>
    </lineage>
</organism>
<feature type="compositionally biased region" description="Low complexity" evidence="1">
    <location>
        <begin position="20"/>
        <end position="29"/>
    </location>
</feature>
<feature type="region of interest" description="Disordered" evidence="1">
    <location>
        <begin position="47"/>
        <end position="75"/>
    </location>
</feature>
<evidence type="ECO:0000313" key="2">
    <source>
        <dbReference type="EMBL" id="CAB4937487.1"/>
    </source>
</evidence>
<accession>A0A6J7J4B1</accession>
<name>A0A6J7J4B1_9ZZZZ</name>
<dbReference type="EMBL" id="CAFBMK010000212">
    <property type="protein sequence ID" value="CAB4937487.1"/>
    <property type="molecule type" value="Genomic_DNA"/>
</dbReference>
<dbReference type="AlphaFoldDB" id="A0A6J7J4B1"/>
<proteinExistence type="predicted"/>